<reference evidence="1" key="1">
    <citation type="submission" date="2021-02" db="EMBL/GenBank/DDBJ databases">
        <authorList>
            <person name="Han P."/>
        </authorList>
    </citation>
    <scope>NUCLEOTIDE SEQUENCE</scope>
    <source>
        <strain evidence="1">Candidatus Nitrotoga sp. ZN8</strain>
    </source>
</reference>
<dbReference type="AlphaFoldDB" id="A0A916BG43"/>
<accession>A0A916BG43</accession>
<comment type="caution">
    <text evidence="1">The sequence shown here is derived from an EMBL/GenBank/DDBJ whole genome shotgun (WGS) entry which is preliminary data.</text>
</comment>
<proteinExistence type="predicted"/>
<sequence length="38" mass="4207">MKILNNVMQPPSPQEIMAEIAKLDAESAEVLAKIRTLL</sequence>
<organism evidence="1 2">
    <name type="scientific">Candidatus Nitrotoga fabula</name>
    <dbReference type="NCBI Taxonomy" id="2182327"/>
    <lineage>
        <taxon>Bacteria</taxon>
        <taxon>Pseudomonadati</taxon>
        <taxon>Pseudomonadota</taxon>
        <taxon>Betaproteobacteria</taxon>
        <taxon>Nitrosomonadales</taxon>
        <taxon>Gallionellaceae</taxon>
        <taxon>Candidatus Nitrotoga</taxon>
    </lineage>
</organism>
<dbReference type="EMBL" id="CAJNBL010000014">
    <property type="protein sequence ID" value="CAE6713284.1"/>
    <property type="molecule type" value="Genomic_DNA"/>
</dbReference>
<evidence type="ECO:0000313" key="2">
    <source>
        <dbReference type="Proteomes" id="UP000675882"/>
    </source>
</evidence>
<name>A0A916BG43_9PROT</name>
<keyword evidence="2" id="KW-1185">Reference proteome</keyword>
<evidence type="ECO:0000313" key="1">
    <source>
        <dbReference type="EMBL" id="CAE6713284.1"/>
    </source>
</evidence>
<protein>
    <submittedName>
        <fullName evidence="1">Uncharacterized protein</fullName>
    </submittedName>
</protein>
<gene>
    <name evidence="1" type="ORF">NTGZN8_210022</name>
</gene>
<dbReference type="Proteomes" id="UP000675882">
    <property type="component" value="Unassembled WGS sequence"/>
</dbReference>